<dbReference type="EC" id="3.2.1.-" evidence="7"/>
<evidence type="ECO:0000256" key="5">
    <source>
        <dbReference type="ARBA" id="ARBA00023230"/>
    </source>
</evidence>
<evidence type="ECO:0000256" key="3">
    <source>
        <dbReference type="ARBA" id="ARBA00022824"/>
    </source>
</evidence>
<evidence type="ECO:0000313" key="12">
    <source>
        <dbReference type="Proteomes" id="UP000694569"/>
    </source>
</evidence>
<dbReference type="Pfam" id="PF02225">
    <property type="entry name" value="PA"/>
    <property type="match status" value="1"/>
</dbReference>
<accession>A0A8C5ML43</accession>
<dbReference type="Gene3D" id="3.50.30.30">
    <property type="match status" value="1"/>
</dbReference>
<protein>
    <recommendedName>
        <fullName evidence="7">alpha-1,2-Mannosidase</fullName>
        <ecNumber evidence="7">3.2.1.-</ecNumber>
    </recommendedName>
</protein>
<evidence type="ECO:0000256" key="8">
    <source>
        <dbReference type="SAM" id="MobiDB-lite"/>
    </source>
</evidence>
<keyword evidence="9" id="KW-1133">Transmembrane helix</keyword>
<gene>
    <name evidence="11" type="primary">EDEM3</name>
</gene>
<dbReference type="Gene3D" id="1.50.10.10">
    <property type="match status" value="1"/>
</dbReference>
<feature type="domain" description="PA" evidence="10">
    <location>
        <begin position="599"/>
        <end position="686"/>
    </location>
</feature>
<keyword evidence="7" id="KW-0326">Glycosidase</keyword>
<dbReference type="GO" id="GO:1904380">
    <property type="term" value="P:endoplasmic reticulum mannose trimming"/>
    <property type="evidence" value="ECO:0007669"/>
    <property type="project" value="InterPro"/>
</dbReference>
<dbReference type="PANTHER" id="PTHR45679:SF2">
    <property type="entry name" value="ER DEGRADATION-ENHANCING ALPHA-MANNOSIDASE-LIKE PROTEIN 3"/>
    <property type="match status" value="1"/>
</dbReference>
<sequence length="833" mass="93255">HSPPPRALCGLTHPPRARCAASLTPPARALCAASLTPPPRALCGLTHPPRAPWIALLSIFLFVGALGLVAFCSCWASLYLLRFMFYFVFPHTVSSWFHRFLRCCVHIASSNPPVCILLQVNLKFGVRRPEARTGTETDTCTACAGTLILEFAALSRFTGISIFEEYARKAMDFIWEKRQRSSNLVGVTINIHTGDWVRKDSGVGAGIDSYYEYLLKAYVLLGDDNYLKRFNTHYDAIMRYISQPPLLLDVHIHKPMLTARTWMDSLLAFFPGLQVLKGDIRPAIETHEMLYQVIKKHNFLPEAFTTDFRVHWAQHPLRPEFAESTYFLYKATGDPYYLEVGKTLIDNLNKYARVPCGFAAVKDVRTGSHEDRMDSFFLAEMFKYLYLLFSEREDLIFDIEDYIFTTEAHLLPLWLSTANQTKPKKNATAQYTELDDSNFDWSCPNTQILFRNDPMYAQSIREPLKNVVDKTCPRSSSRVDEMSGGGNRPPLRARDFMASNSEHLDILKKMGVSLIHLKDGRVQLVQHANQAASSVDAEDGLRFMQEMIELSSQQQKEQQLPPRAVQIVSHPFYGRVVLTAGPAQFGLDLNIARGFVARTDPYSGCSDIANPEALRGRIALMQRGQCMFAEKARNVQKSGAIGGIVIDDNDGSSSDTAPLFQMAGDGKNTDDITIPMLFLFSKEGNIILDAMREYREVEVLMSDKARDRDLEGESGEQRASENESQKQIPEETSIPQDHMVGAGDASSSPSRPETDSSSAGSPVLDEDKAASESSESNTKDSTDSGEHPEGSPETLEDPKATKRDSRAVQPMDSILADWKEDIEAFELMDKDEL</sequence>
<comment type="cofactor">
    <cofactor evidence="6">
        <name>Ca(2+)</name>
        <dbReference type="ChEBI" id="CHEBI:29108"/>
    </cofactor>
</comment>
<feature type="region of interest" description="Disordered" evidence="8">
    <location>
        <begin position="470"/>
        <end position="492"/>
    </location>
</feature>
<keyword evidence="6" id="KW-0479">Metal-binding</keyword>
<evidence type="ECO:0000256" key="6">
    <source>
        <dbReference type="PIRSR" id="PIRSR601382-2"/>
    </source>
</evidence>
<feature type="compositionally biased region" description="Basic and acidic residues" evidence="8">
    <location>
        <begin position="705"/>
        <end position="724"/>
    </location>
</feature>
<dbReference type="GO" id="GO:0005509">
    <property type="term" value="F:calcium ion binding"/>
    <property type="evidence" value="ECO:0007669"/>
    <property type="project" value="InterPro"/>
</dbReference>
<feature type="binding site" evidence="6">
    <location>
        <position position="406"/>
    </location>
    <ligand>
        <name>Ca(2+)</name>
        <dbReference type="ChEBI" id="CHEBI:29108"/>
    </ligand>
</feature>
<keyword evidence="9" id="KW-0472">Membrane</keyword>
<dbReference type="InterPro" id="IPR046450">
    <property type="entry name" value="PA_dom_sf"/>
</dbReference>
<keyword evidence="6" id="KW-0106">Calcium</keyword>
<keyword evidence="12" id="KW-1185">Reference proteome</keyword>
<dbReference type="InterPro" id="IPR037322">
    <property type="entry name" value="EDEM3_PA"/>
</dbReference>
<keyword evidence="3" id="KW-0256">Endoplasmic reticulum</keyword>
<organism evidence="11 12">
    <name type="scientific">Leptobrachium leishanense</name>
    <name type="common">Leishan spiny toad</name>
    <dbReference type="NCBI Taxonomy" id="445787"/>
    <lineage>
        <taxon>Eukaryota</taxon>
        <taxon>Metazoa</taxon>
        <taxon>Chordata</taxon>
        <taxon>Craniata</taxon>
        <taxon>Vertebrata</taxon>
        <taxon>Euteleostomi</taxon>
        <taxon>Amphibia</taxon>
        <taxon>Batrachia</taxon>
        <taxon>Anura</taxon>
        <taxon>Pelobatoidea</taxon>
        <taxon>Megophryidae</taxon>
        <taxon>Leptobrachium</taxon>
    </lineage>
</organism>
<dbReference type="PRINTS" id="PR00747">
    <property type="entry name" value="GLYHDRLASE47"/>
</dbReference>
<feature type="region of interest" description="Disordered" evidence="8">
    <location>
        <begin position="705"/>
        <end position="812"/>
    </location>
</feature>
<dbReference type="GO" id="GO:0016020">
    <property type="term" value="C:membrane"/>
    <property type="evidence" value="ECO:0007669"/>
    <property type="project" value="InterPro"/>
</dbReference>
<dbReference type="InterPro" id="IPR012341">
    <property type="entry name" value="6hp_glycosidase-like_sf"/>
</dbReference>
<feature type="compositionally biased region" description="Low complexity" evidence="8">
    <location>
        <begin position="746"/>
        <end position="758"/>
    </location>
</feature>
<dbReference type="InterPro" id="IPR044674">
    <property type="entry name" value="EDEM1/2/3"/>
</dbReference>
<evidence type="ECO:0000256" key="7">
    <source>
        <dbReference type="RuleBase" id="RU361193"/>
    </source>
</evidence>
<evidence type="ECO:0000256" key="1">
    <source>
        <dbReference type="ARBA" id="ARBA00004240"/>
    </source>
</evidence>
<dbReference type="GO" id="GO:0044322">
    <property type="term" value="C:endoplasmic reticulum quality control compartment"/>
    <property type="evidence" value="ECO:0007669"/>
    <property type="project" value="GOC"/>
</dbReference>
<proteinExistence type="inferred from homology"/>
<keyword evidence="9" id="KW-0812">Transmembrane</keyword>
<keyword evidence="7" id="KW-0378">Hydrolase</keyword>
<dbReference type="AlphaFoldDB" id="A0A8C5ML43"/>
<keyword evidence="4" id="KW-0325">Glycoprotein</keyword>
<dbReference type="Ensembl" id="ENSLLET00000014220.1">
    <property type="protein sequence ID" value="ENSLLEP00000013690.1"/>
    <property type="gene ID" value="ENSLLEG00000008166.1"/>
</dbReference>
<feature type="compositionally biased region" description="Basic and acidic residues" evidence="8">
    <location>
        <begin position="470"/>
        <end position="481"/>
    </location>
</feature>
<name>A0A8C5ML43_9ANUR</name>
<dbReference type="InterPro" id="IPR036026">
    <property type="entry name" value="Seven-hairpin_glycosidases"/>
</dbReference>
<evidence type="ECO:0000256" key="4">
    <source>
        <dbReference type="ARBA" id="ARBA00023180"/>
    </source>
</evidence>
<dbReference type="SUPFAM" id="SSF52025">
    <property type="entry name" value="PA domain"/>
    <property type="match status" value="1"/>
</dbReference>
<feature type="transmembrane region" description="Helical" evidence="9">
    <location>
        <begin position="53"/>
        <end position="76"/>
    </location>
</feature>
<dbReference type="GeneTree" id="ENSGT00940000159391"/>
<dbReference type="CDD" id="cd02126">
    <property type="entry name" value="PA_EDEM3_like"/>
    <property type="match status" value="1"/>
</dbReference>
<dbReference type="OrthoDB" id="8118055at2759"/>
<dbReference type="GO" id="GO:0005975">
    <property type="term" value="P:carbohydrate metabolic process"/>
    <property type="evidence" value="ECO:0007669"/>
    <property type="project" value="InterPro"/>
</dbReference>
<dbReference type="PANTHER" id="PTHR45679">
    <property type="entry name" value="ER DEGRADATION-ENHANCING ALPHA-MANNOSIDASE-LIKE PROTEIN 2"/>
    <property type="match status" value="1"/>
</dbReference>
<evidence type="ECO:0000313" key="11">
    <source>
        <dbReference type="Ensembl" id="ENSLLEP00000013690.1"/>
    </source>
</evidence>
<dbReference type="SUPFAM" id="SSF48225">
    <property type="entry name" value="Seven-hairpin glycosidases"/>
    <property type="match status" value="1"/>
</dbReference>
<comment type="subcellular location">
    <subcellularLocation>
        <location evidence="1">Endoplasmic reticulum</location>
    </subcellularLocation>
</comment>
<evidence type="ECO:0000256" key="9">
    <source>
        <dbReference type="SAM" id="Phobius"/>
    </source>
</evidence>
<feature type="compositionally biased region" description="Basic and acidic residues" evidence="8">
    <location>
        <begin position="777"/>
        <end position="806"/>
    </location>
</feature>
<comment type="similarity">
    <text evidence="2 7">Belongs to the glycosyl hydrolase 47 family.</text>
</comment>
<dbReference type="GO" id="GO:0004571">
    <property type="term" value="F:mannosyl-oligosaccharide 1,2-alpha-mannosidase activity"/>
    <property type="evidence" value="ECO:0007669"/>
    <property type="project" value="InterPro"/>
</dbReference>
<dbReference type="InterPro" id="IPR003137">
    <property type="entry name" value="PA_domain"/>
</dbReference>
<dbReference type="Pfam" id="PF01532">
    <property type="entry name" value="Glyco_hydro_47"/>
    <property type="match status" value="1"/>
</dbReference>
<keyword evidence="5" id="KW-0834">Unfolded protein response</keyword>
<reference evidence="11" key="2">
    <citation type="submission" date="2025-09" db="UniProtKB">
        <authorList>
            <consortium name="Ensembl"/>
        </authorList>
    </citation>
    <scope>IDENTIFICATION</scope>
</reference>
<evidence type="ECO:0000256" key="2">
    <source>
        <dbReference type="ARBA" id="ARBA00007658"/>
    </source>
</evidence>
<reference evidence="11" key="1">
    <citation type="submission" date="2025-08" db="UniProtKB">
        <authorList>
            <consortium name="Ensembl"/>
        </authorList>
    </citation>
    <scope>IDENTIFICATION</scope>
</reference>
<dbReference type="Proteomes" id="UP000694569">
    <property type="component" value="Unplaced"/>
</dbReference>
<dbReference type="GO" id="GO:0006986">
    <property type="term" value="P:response to unfolded protein"/>
    <property type="evidence" value="ECO:0007669"/>
    <property type="project" value="UniProtKB-KW"/>
</dbReference>
<evidence type="ECO:0000259" key="10">
    <source>
        <dbReference type="Pfam" id="PF02225"/>
    </source>
</evidence>
<dbReference type="InterPro" id="IPR001382">
    <property type="entry name" value="Glyco_hydro_47"/>
</dbReference>